<dbReference type="GO" id="GO:0030667">
    <property type="term" value="C:secretory granule membrane"/>
    <property type="evidence" value="ECO:0007669"/>
    <property type="project" value="InterPro"/>
</dbReference>
<name>A0AAD7SGJ2_9TELE</name>
<reference evidence="1" key="1">
    <citation type="journal article" date="2023" name="Science">
        <title>Genome structures resolve the early diversification of teleost fishes.</title>
        <authorList>
            <person name="Parey E."/>
            <person name="Louis A."/>
            <person name="Montfort J."/>
            <person name="Bouchez O."/>
            <person name="Roques C."/>
            <person name="Iampietro C."/>
            <person name="Lluch J."/>
            <person name="Castinel A."/>
            <person name="Donnadieu C."/>
            <person name="Desvignes T."/>
            <person name="Floi Bucao C."/>
            <person name="Jouanno E."/>
            <person name="Wen M."/>
            <person name="Mejri S."/>
            <person name="Dirks R."/>
            <person name="Jansen H."/>
            <person name="Henkel C."/>
            <person name="Chen W.J."/>
            <person name="Zahm M."/>
            <person name="Cabau C."/>
            <person name="Klopp C."/>
            <person name="Thompson A.W."/>
            <person name="Robinson-Rechavi M."/>
            <person name="Braasch I."/>
            <person name="Lecointre G."/>
            <person name="Bobe J."/>
            <person name="Postlethwait J.H."/>
            <person name="Berthelot C."/>
            <person name="Roest Crollius H."/>
            <person name="Guiguen Y."/>
        </authorList>
    </citation>
    <scope>NUCLEOTIDE SEQUENCE</scope>
    <source>
        <strain evidence="1">NC1722</strain>
    </source>
</reference>
<keyword evidence="2" id="KW-1185">Reference proteome</keyword>
<dbReference type="PANTHER" id="PTHR17503:SF0">
    <property type="entry name" value="SYNCOLLIN"/>
    <property type="match status" value="1"/>
</dbReference>
<comment type="caution">
    <text evidence="1">The sequence shown here is derived from an EMBL/GenBank/DDBJ whole genome shotgun (WGS) entry which is preliminary data.</text>
</comment>
<dbReference type="InterPro" id="IPR028137">
    <property type="entry name" value="Syncollin"/>
</dbReference>
<gene>
    <name evidence="1" type="ORF">AAFF_G00370240</name>
</gene>
<dbReference type="AlphaFoldDB" id="A0AAD7SGJ2"/>
<organism evidence="1 2">
    <name type="scientific">Aldrovandia affinis</name>
    <dbReference type="NCBI Taxonomy" id="143900"/>
    <lineage>
        <taxon>Eukaryota</taxon>
        <taxon>Metazoa</taxon>
        <taxon>Chordata</taxon>
        <taxon>Craniata</taxon>
        <taxon>Vertebrata</taxon>
        <taxon>Euteleostomi</taxon>
        <taxon>Actinopterygii</taxon>
        <taxon>Neopterygii</taxon>
        <taxon>Teleostei</taxon>
        <taxon>Notacanthiformes</taxon>
        <taxon>Halosauridae</taxon>
        <taxon>Aldrovandia</taxon>
    </lineage>
</organism>
<dbReference type="GO" id="GO:0006887">
    <property type="term" value="P:exocytosis"/>
    <property type="evidence" value="ECO:0007669"/>
    <property type="project" value="InterPro"/>
</dbReference>
<dbReference type="EMBL" id="JAINUG010000065">
    <property type="protein sequence ID" value="KAJ8402159.1"/>
    <property type="molecule type" value="Genomic_DNA"/>
</dbReference>
<dbReference type="PANTHER" id="PTHR17503">
    <property type="entry name" value="SYNCOLLIN"/>
    <property type="match status" value="1"/>
</dbReference>
<dbReference type="Proteomes" id="UP001221898">
    <property type="component" value="Unassembled WGS sequence"/>
</dbReference>
<sequence length="93" mass="10946">MFEDSHYYYEQSCGGDYLDAYPSDDFPFMPKGWGDRISSLVVSKFCSLTVWERSRKRGSRRKFTSGIQYRLKDVTQGLFSTWDNDISAYYCEC</sequence>
<dbReference type="Gene3D" id="2.60.20.10">
    <property type="entry name" value="Crystallins"/>
    <property type="match status" value="1"/>
</dbReference>
<proteinExistence type="predicted"/>
<evidence type="ECO:0000313" key="1">
    <source>
        <dbReference type="EMBL" id="KAJ8402159.1"/>
    </source>
</evidence>
<evidence type="ECO:0000313" key="2">
    <source>
        <dbReference type="Proteomes" id="UP001221898"/>
    </source>
</evidence>
<protein>
    <submittedName>
        <fullName evidence="1">Uncharacterized protein</fullName>
    </submittedName>
</protein>
<accession>A0AAD7SGJ2</accession>
<dbReference type="Pfam" id="PF15138">
    <property type="entry name" value="Syncollin"/>
    <property type="match status" value="1"/>
</dbReference>